<reference evidence="2 3" key="1">
    <citation type="journal article" date="2018" name="Microb. Genom.">
        <title>Expanding an expanded genome: long-read sequencing of Trypanosoma cruzi.</title>
        <authorList>
            <person name="Berna L."/>
            <person name="Rodriguez M."/>
            <person name="Chiribao M.L."/>
            <person name="Parodi-Talice A."/>
            <person name="Pita S."/>
            <person name="Rijo G."/>
            <person name="Alvarez-Valin F."/>
            <person name="Robello C."/>
        </authorList>
    </citation>
    <scope>NUCLEOTIDE SEQUENCE [LARGE SCALE GENOMIC DNA]</scope>
    <source>
        <strain evidence="2 3">TCC</strain>
    </source>
</reference>
<evidence type="ECO:0000313" key="3">
    <source>
        <dbReference type="Proteomes" id="UP000246078"/>
    </source>
</evidence>
<dbReference type="CDD" id="cd00590">
    <property type="entry name" value="RRM_SF"/>
    <property type="match status" value="1"/>
</dbReference>
<dbReference type="VEuPathDB" id="TriTrypDB:TCSYLVIO_009702"/>
<evidence type="ECO:0008006" key="4">
    <source>
        <dbReference type="Google" id="ProtNLM"/>
    </source>
</evidence>
<feature type="region of interest" description="Disordered" evidence="1">
    <location>
        <begin position="877"/>
        <end position="945"/>
    </location>
</feature>
<feature type="compositionally biased region" description="Polar residues" evidence="1">
    <location>
        <begin position="312"/>
        <end position="337"/>
    </location>
</feature>
<dbReference type="VEuPathDB" id="TriTrypDB:TcCLB.507649.100"/>
<dbReference type="VEuPathDB" id="TriTrypDB:TcBrA4_0001660"/>
<dbReference type="SUPFAM" id="SSF54928">
    <property type="entry name" value="RNA-binding domain, RBD"/>
    <property type="match status" value="2"/>
</dbReference>
<dbReference type="OrthoDB" id="262747at2759"/>
<dbReference type="VEuPathDB" id="TriTrypDB:TcG_03759"/>
<dbReference type="VEuPathDB" id="TriTrypDB:C3747_15g237"/>
<dbReference type="VEuPathDB" id="TriTrypDB:BCY84_12572"/>
<sequence>MKEAGGFFTVSCTDRGGVGSSQASSSVGKADNSPKSGQFSTPTDSSKGSEKQMHPGSVLPAAGTSGGVFLAEKNTGFSVVAGNVPPSNWQTGSNAYWPQSSGKSTLFKSTLNPDAKEFQLPSGQGNDALALTHASMLNPSLTHDVKSSTFMPLFAMPSTTTPWKTGSAVSSEAIFVSGIRADAMKWPQVSVHTRPFASRDAAGPPPSLLTPRTITRQVMEEYAEVCRSKGYHIVTVFNLEPRTTQEELLAIFFPMCAQSAELLPIHCSPRSNRRSGVVFFLSKAIALMAVEKLDGFVPNKQHQPLTVLYSGPDTSEAGTRESSILSANSPQSVKSANQQAQLLPQPAPETVTSGSPQMWRHPAAVQMDQLHKEMWHFVKSTASSSSSGVMKHVVAVHGLTPENAQSVLLWNFINKGAERYELWPMNDSGLSSATMPFKGISALVWFAQEAAAKDVVAWFEQQRREGGQALQIDAVYLNKLDFAHENFLVGNAQLRNGVHDANNNGQLTAVASPSHMAIIENIDAFFFREYDDPKLYLVAVHNLSPNTDKKALFSLFSPHGALDAEVYPGIVEFAGELRRSGVAFFDNEFMARKAAEKLNSFVPFKQPNPLVARYLKKVWNSRKMTPLGCASSSSGMAESVAVAASGTKLNDMVVSVKKMLYAPLLDGERLMEKMLLVITHPDTTREVVEQLASVIVEALTAMSHHAGALSTPLVNALMSLHEKLNIPHNVVKDSNVNEAVNNSELKKYMAYMQLIAHTVINLFMDKTKPHESRKVAAVLSAYLFQFSYLVKTPYELSVLLMKKHEASLNRAREYMMKRHTNIKPVAFLGDGEEEEHRPWLTLMECLEQLTSLWRQNNKSRAKKDPFRKEYEQRVNEFSQGNISLTGGGSSLNTSTRPTPRRVVAKVTPGTGSGGGGGSSSSPGLTHGSSNSSRIDPRTLGENNNMSHEISRESNASPVVVLPVFCANDPNSSGAMRTDENVSMIASKLSQYQLQPQQTLPPQISRRDMPVRSGLSEGLSMSEATKPTLGGSRISGGPVQSVYTHAELMERTVYITKLPSFLRRAQFRRILLHFGEFNKVRLCRDDNQIQAKNEAFISASTPAVSAASSSIQGAEPSVILYFSFVEFAEQSSAKAMIEYFRNIVTNPQPLSFLLDNSVVWPESSYFTPQNIQALLSVRTSPARNPIHDQLPMDAVLVPTANTPRHVLRNRPCVFGIDGGEKTLDATADANSSLSFSAGVFANPSAVCGGSGVGASGRKVASVVAAASESLPLRPSSTSALQTERFHGDAAGEGLDLNAIVSAVAPAVMTNTWVSETAELPGHNDHVFNPIQGSWLTDVTASTLGGDPLAGVTFSEENAHPTTAPAPNACTAEADGKDMWPPCVPSCFHQFFDSESDADDDDDGKKN</sequence>
<dbReference type="VEuPathDB" id="TriTrypDB:TCDM_01793"/>
<dbReference type="EMBL" id="PRFC01000015">
    <property type="protein sequence ID" value="PWV18076.1"/>
    <property type="molecule type" value="Genomic_DNA"/>
</dbReference>
<comment type="caution">
    <text evidence="2">The sequence shown here is derived from an EMBL/GenBank/DDBJ whole genome shotgun (WGS) entry which is preliminary data.</text>
</comment>
<dbReference type="Proteomes" id="UP000246078">
    <property type="component" value="Unassembled WGS sequence"/>
</dbReference>
<feature type="compositionally biased region" description="Low complexity" evidence="1">
    <location>
        <begin position="919"/>
        <end position="932"/>
    </location>
</feature>
<dbReference type="VEuPathDB" id="TriTrypDB:ECC02_000915"/>
<accession>A0A2V2XB78</accession>
<dbReference type="VEuPathDB" id="TriTrypDB:TcCLB.508567.100"/>
<dbReference type="InterPro" id="IPR035979">
    <property type="entry name" value="RBD_domain_sf"/>
</dbReference>
<dbReference type="VEuPathDB" id="TriTrypDB:Tc_MARK_8199"/>
<feature type="compositionally biased region" description="Low complexity" evidence="1">
    <location>
        <begin position="880"/>
        <end position="895"/>
    </location>
</feature>
<name>A0A2V2XB78_TRYCR</name>
<proteinExistence type="predicted"/>
<dbReference type="OMA" id="VRLCHDD"/>
<dbReference type="Gene3D" id="3.30.70.330">
    <property type="match status" value="1"/>
</dbReference>
<feature type="region of interest" description="Disordered" evidence="1">
    <location>
        <begin position="308"/>
        <end position="356"/>
    </location>
</feature>
<gene>
    <name evidence="2" type="ORF">C3747_15g237</name>
</gene>
<protein>
    <recommendedName>
        <fullName evidence="4">RNA-binding protein</fullName>
    </recommendedName>
</protein>
<dbReference type="VEuPathDB" id="TriTrypDB:C4B63_78g28"/>
<dbReference type="GO" id="GO:0003676">
    <property type="term" value="F:nucleic acid binding"/>
    <property type="evidence" value="ECO:0007669"/>
    <property type="project" value="InterPro"/>
</dbReference>
<dbReference type="VEuPathDB" id="TriTrypDB:TcCL_ESM05616"/>
<organism evidence="2 3">
    <name type="scientific">Trypanosoma cruzi</name>
    <dbReference type="NCBI Taxonomy" id="5693"/>
    <lineage>
        <taxon>Eukaryota</taxon>
        <taxon>Discoba</taxon>
        <taxon>Euglenozoa</taxon>
        <taxon>Kinetoplastea</taxon>
        <taxon>Metakinetoplastina</taxon>
        <taxon>Trypanosomatida</taxon>
        <taxon>Trypanosomatidae</taxon>
        <taxon>Trypanosoma</taxon>
        <taxon>Schizotrypanum</taxon>
    </lineage>
</organism>
<dbReference type="InterPro" id="IPR012677">
    <property type="entry name" value="Nucleotide-bd_a/b_plait_sf"/>
</dbReference>
<feature type="region of interest" description="Disordered" evidence="1">
    <location>
        <begin position="1012"/>
        <end position="1032"/>
    </location>
</feature>
<feature type="compositionally biased region" description="Polar residues" evidence="1">
    <location>
        <begin position="33"/>
        <end position="46"/>
    </location>
</feature>
<feature type="region of interest" description="Disordered" evidence="1">
    <location>
        <begin position="1"/>
        <end position="61"/>
    </location>
</feature>
<evidence type="ECO:0000256" key="1">
    <source>
        <dbReference type="SAM" id="MobiDB-lite"/>
    </source>
</evidence>
<evidence type="ECO:0000313" key="2">
    <source>
        <dbReference type="EMBL" id="PWV18076.1"/>
    </source>
</evidence>